<dbReference type="EMBL" id="AZHD01000028">
    <property type="protein sequence ID" value="OAA53648.1"/>
    <property type="molecule type" value="Genomic_DNA"/>
</dbReference>
<dbReference type="Proteomes" id="UP000076874">
    <property type="component" value="Unassembled WGS sequence"/>
</dbReference>
<proteinExistence type="predicted"/>
<organism evidence="2 3">
    <name type="scientific">Niveomyces insectorum RCEF 264</name>
    <dbReference type="NCBI Taxonomy" id="1081102"/>
    <lineage>
        <taxon>Eukaryota</taxon>
        <taxon>Fungi</taxon>
        <taxon>Dikarya</taxon>
        <taxon>Ascomycota</taxon>
        <taxon>Pezizomycotina</taxon>
        <taxon>Sordariomycetes</taxon>
        <taxon>Hypocreomycetidae</taxon>
        <taxon>Hypocreales</taxon>
        <taxon>Cordycipitaceae</taxon>
        <taxon>Niveomyces</taxon>
    </lineage>
</organism>
<sequence>MKASLLALFAAAASTVSAGVVITPVFENQVVPKDSGDCLFGVTTPQGCAPLRKSS</sequence>
<feature type="chain" id="PRO_5007836362" evidence="1">
    <location>
        <begin position="19"/>
        <end position="55"/>
    </location>
</feature>
<reference evidence="2 3" key="1">
    <citation type="journal article" date="2016" name="Genome Biol. Evol.">
        <title>Divergent and convergent evolution of fungal pathogenicity.</title>
        <authorList>
            <person name="Shang Y."/>
            <person name="Xiao G."/>
            <person name="Zheng P."/>
            <person name="Cen K."/>
            <person name="Zhan S."/>
            <person name="Wang C."/>
        </authorList>
    </citation>
    <scope>NUCLEOTIDE SEQUENCE [LARGE SCALE GENOMIC DNA]</scope>
    <source>
        <strain evidence="2 3">RCEF 264</strain>
    </source>
</reference>
<accession>A0A162K5L2</accession>
<evidence type="ECO:0000313" key="3">
    <source>
        <dbReference type="Proteomes" id="UP000076874"/>
    </source>
</evidence>
<evidence type="ECO:0000256" key="1">
    <source>
        <dbReference type="SAM" id="SignalP"/>
    </source>
</evidence>
<dbReference type="AlphaFoldDB" id="A0A162K5L2"/>
<protein>
    <submittedName>
        <fullName evidence="2">Uncharacterized protein</fullName>
    </submittedName>
</protein>
<evidence type="ECO:0000313" key="2">
    <source>
        <dbReference type="EMBL" id="OAA53648.1"/>
    </source>
</evidence>
<name>A0A162K5L2_9HYPO</name>
<dbReference type="OrthoDB" id="5144659at2759"/>
<comment type="caution">
    <text evidence="2">The sequence shown here is derived from an EMBL/GenBank/DDBJ whole genome shotgun (WGS) entry which is preliminary data.</text>
</comment>
<keyword evidence="1" id="KW-0732">Signal</keyword>
<feature type="signal peptide" evidence="1">
    <location>
        <begin position="1"/>
        <end position="18"/>
    </location>
</feature>
<keyword evidence="3" id="KW-1185">Reference proteome</keyword>
<gene>
    <name evidence="2" type="ORF">SPI_09355</name>
</gene>